<dbReference type="PANTHER" id="PTHR30086">
    <property type="entry name" value="ARGININE EXPORTER PROTEIN ARGO"/>
    <property type="match status" value="1"/>
</dbReference>
<sequence length="217" mass="22834">MTFIPDLPVLLSFSFACLVLFVTPGPDMSLFLAKTVAEGRRSALAAVAGAETGCLTHTLLAALGVSALLAASATAFTILKAVGAGYLLWLAIGAIRHGSALSLEDARPARRAPTLLQSYLAGLGVNLTNPKIVLFFVTFLPQFVSASDPHAMGKLAFLGVWFVILTTPMSTLLVLAAGRIVKGVRARPRLLRALDYVFAGVFGLFALHILATQSRGL</sequence>
<evidence type="ECO:0000313" key="8">
    <source>
        <dbReference type="Proteomes" id="UP001595536"/>
    </source>
</evidence>
<feature type="transmembrane region" description="Helical" evidence="6">
    <location>
        <begin position="160"/>
        <end position="181"/>
    </location>
</feature>
<dbReference type="PIRSF" id="PIRSF006324">
    <property type="entry name" value="LeuE"/>
    <property type="match status" value="1"/>
</dbReference>
<dbReference type="Pfam" id="PF01810">
    <property type="entry name" value="LysE"/>
    <property type="match status" value="1"/>
</dbReference>
<organism evidence="7 8">
    <name type="scientific">Camelimonas abortus</name>
    <dbReference type="NCBI Taxonomy" id="1017184"/>
    <lineage>
        <taxon>Bacteria</taxon>
        <taxon>Pseudomonadati</taxon>
        <taxon>Pseudomonadota</taxon>
        <taxon>Alphaproteobacteria</taxon>
        <taxon>Hyphomicrobiales</taxon>
        <taxon>Chelatococcaceae</taxon>
        <taxon>Camelimonas</taxon>
    </lineage>
</organism>
<proteinExistence type="predicted"/>
<keyword evidence="2" id="KW-1003">Cell membrane</keyword>
<dbReference type="RefSeq" id="WP_376832682.1">
    <property type="nucleotide sequence ID" value="NZ_JBHLWR010000006.1"/>
</dbReference>
<evidence type="ECO:0000256" key="6">
    <source>
        <dbReference type="SAM" id="Phobius"/>
    </source>
</evidence>
<feature type="transmembrane region" description="Helical" evidence="6">
    <location>
        <begin position="12"/>
        <end position="32"/>
    </location>
</feature>
<comment type="subcellular location">
    <subcellularLocation>
        <location evidence="1">Cell membrane</location>
        <topology evidence="1">Multi-pass membrane protein</topology>
    </subcellularLocation>
</comment>
<evidence type="ECO:0000256" key="4">
    <source>
        <dbReference type="ARBA" id="ARBA00022989"/>
    </source>
</evidence>
<evidence type="ECO:0000256" key="3">
    <source>
        <dbReference type="ARBA" id="ARBA00022692"/>
    </source>
</evidence>
<keyword evidence="3 6" id="KW-0812">Transmembrane</keyword>
<evidence type="ECO:0000256" key="2">
    <source>
        <dbReference type="ARBA" id="ARBA00022475"/>
    </source>
</evidence>
<evidence type="ECO:0000256" key="5">
    <source>
        <dbReference type="ARBA" id="ARBA00023136"/>
    </source>
</evidence>
<comment type="caution">
    <text evidence="7">The sequence shown here is derived from an EMBL/GenBank/DDBJ whole genome shotgun (WGS) entry which is preliminary data.</text>
</comment>
<gene>
    <name evidence="7" type="ORF">ACFOEX_04230</name>
</gene>
<dbReference type="EMBL" id="JBHRUV010000017">
    <property type="protein sequence ID" value="MFC3265574.1"/>
    <property type="molecule type" value="Genomic_DNA"/>
</dbReference>
<feature type="transmembrane region" description="Helical" evidence="6">
    <location>
        <begin position="116"/>
        <end position="140"/>
    </location>
</feature>
<keyword evidence="4 6" id="KW-1133">Transmembrane helix</keyword>
<reference evidence="8" key="1">
    <citation type="journal article" date="2019" name="Int. J. Syst. Evol. Microbiol.">
        <title>The Global Catalogue of Microorganisms (GCM) 10K type strain sequencing project: providing services to taxonomists for standard genome sequencing and annotation.</title>
        <authorList>
            <consortium name="The Broad Institute Genomics Platform"/>
            <consortium name="The Broad Institute Genome Sequencing Center for Infectious Disease"/>
            <person name="Wu L."/>
            <person name="Ma J."/>
        </authorList>
    </citation>
    <scope>NUCLEOTIDE SEQUENCE [LARGE SCALE GENOMIC DNA]</scope>
    <source>
        <strain evidence="8">CCM 7941</strain>
    </source>
</reference>
<protein>
    <submittedName>
        <fullName evidence="7">LysE family translocator</fullName>
    </submittedName>
</protein>
<evidence type="ECO:0000313" key="7">
    <source>
        <dbReference type="EMBL" id="MFC3265574.1"/>
    </source>
</evidence>
<keyword evidence="8" id="KW-1185">Reference proteome</keyword>
<dbReference type="PANTHER" id="PTHR30086:SF20">
    <property type="entry name" value="ARGININE EXPORTER PROTEIN ARGO-RELATED"/>
    <property type="match status" value="1"/>
</dbReference>
<feature type="transmembrane region" description="Helical" evidence="6">
    <location>
        <begin position="75"/>
        <end position="95"/>
    </location>
</feature>
<dbReference type="Proteomes" id="UP001595536">
    <property type="component" value="Unassembled WGS sequence"/>
</dbReference>
<dbReference type="InterPro" id="IPR001123">
    <property type="entry name" value="LeuE-type"/>
</dbReference>
<feature type="transmembrane region" description="Helical" evidence="6">
    <location>
        <begin position="193"/>
        <end position="211"/>
    </location>
</feature>
<accession>A0ABV7LDF1</accession>
<evidence type="ECO:0000256" key="1">
    <source>
        <dbReference type="ARBA" id="ARBA00004651"/>
    </source>
</evidence>
<keyword evidence="5 6" id="KW-0472">Membrane</keyword>
<name>A0ABV7LDF1_9HYPH</name>